<feature type="domain" description="Sensor histidine kinase NatK-like C-terminal" evidence="2">
    <location>
        <begin position="314"/>
        <end position="415"/>
    </location>
</feature>
<dbReference type="GO" id="GO:0042802">
    <property type="term" value="F:identical protein binding"/>
    <property type="evidence" value="ECO:0007669"/>
    <property type="project" value="TreeGrafter"/>
</dbReference>
<proteinExistence type="predicted"/>
<organism evidence="3 4">
    <name type="scientific">Clostridium liquoris</name>
    <dbReference type="NCBI Taxonomy" id="1289519"/>
    <lineage>
        <taxon>Bacteria</taxon>
        <taxon>Bacillati</taxon>
        <taxon>Bacillota</taxon>
        <taxon>Clostridia</taxon>
        <taxon>Eubacteriales</taxon>
        <taxon>Clostridiaceae</taxon>
        <taxon>Clostridium</taxon>
    </lineage>
</organism>
<keyword evidence="4" id="KW-1185">Reference proteome</keyword>
<feature type="transmembrane region" description="Helical" evidence="1">
    <location>
        <begin position="84"/>
        <end position="107"/>
    </location>
</feature>
<dbReference type="InterPro" id="IPR032834">
    <property type="entry name" value="NatK-like_C"/>
</dbReference>
<gene>
    <name evidence="3" type="primary">citS_3</name>
    <name evidence="3" type="ORF">CLLI_23460</name>
</gene>
<feature type="transmembrane region" description="Helical" evidence="1">
    <location>
        <begin position="152"/>
        <end position="172"/>
    </location>
</feature>
<feature type="transmembrane region" description="Helical" evidence="1">
    <location>
        <begin position="55"/>
        <end position="72"/>
    </location>
</feature>
<keyword evidence="1" id="KW-1133">Transmembrane helix</keyword>
<dbReference type="InterPro" id="IPR036890">
    <property type="entry name" value="HATPase_C_sf"/>
</dbReference>
<dbReference type="Proteomes" id="UP000239706">
    <property type="component" value="Unassembled WGS sequence"/>
</dbReference>
<dbReference type="OrthoDB" id="1656061at2"/>
<evidence type="ECO:0000259" key="2">
    <source>
        <dbReference type="Pfam" id="PF14501"/>
    </source>
</evidence>
<keyword evidence="1" id="KW-0812">Transmembrane</keyword>
<protein>
    <submittedName>
        <fullName evidence="3">Sensor protein CitS</fullName>
        <ecNumber evidence="3">2.7.13.3</ecNumber>
    </submittedName>
</protein>
<dbReference type="GO" id="GO:0004673">
    <property type="term" value="F:protein histidine kinase activity"/>
    <property type="evidence" value="ECO:0007669"/>
    <property type="project" value="UniProtKB-EC"/>
</dbReference>
<keyword evidence="3" id="KW-0808">Transferase</keyword>
<dbReference type="EMBL" id="PVXO01000064">
    <property type="protein sequence ID" value="PRR77433.1"/>
    <property type="molecule type" value="Genomic_DNA"/>
</dbReference>
<feature type="transmembrane region" description="Helical" evidence="1">
    <location>
        <begin position="119"/>
        <end position="140"/>
    </location>
</feature>
<evidence type="ECO:0000313" key="3">
    <source>
        <dbReference type="EMBL" id="PRR77433.1"/>
    </source>
</evidence>
<dbReference type="Pfam" id="PF14501">
    <property type="entry name" value="HATPase_c_5"/>
    <property type="match status" value="1"/>
</dbReference>
<sequence length="416" mass="48646">MDVIGISILHYYVCIYIAYKLSKWEVKINLFNLLTVIVLSIVFSFLIQVPFFYKIRIILSTVNTCLIFKIHFKKDIFTTLKTTFFIILIMLLSEMLITAVYINVLHIDFAKLYNDKTTNIMLTISLDVIAIFITCLKERFIKFYTIKDHNNLFNIFFMISIINMLILNYFALYKNLSIIAFCITFIISIVYAIIVLIFIKKNSIINKKEEEYEELKLYTSIIEDSVNDTAKFKHDFNNIMFMIKGYLDNNNFEELKEYFSDKKLQENEPSDILKLKKIKNAGLKGLLTYKVTTIEANKIKVYIEILNDIDEINMDIMELCRILGILIDNAYESAKNSEEKFIAITFMQQKALNITILNSCNDSVNIPNIYRLGYSTKGSNRGIGLQNVKDIIDKYDNVLLQTNFNEDVFIQELYIN</sequence>
<dbReference type="EC" id="2.7.13.3" evidence="3"/>
<dbReference type="PANTHER" id="PTHR40448">
    <property type="entry name" value="TWO-COMPONENT SENSOR HISTIDINE KINASE"/>
    <property type="match status" value="1"/>
</dbReference>
<feature type="transmembrane region" description="Helical" evidence="1">
    <location>
        <begin position="178"/>
        <end position="199"/>
    </location>
</feature>
<feature type="transmembrane region" description="Helical" evidence="1">
    <location>
        <begin position="30"/>
        <end position="49"/>
    </location>
</feature>
<evidence type="ECO:0000313" key="4">
    <source>
        <dbReference type="Proteomes" id="UP000239706"/>
    </source>
</evidence>
<name>A0A2T0B1C0_9CLOT</name>
<accession>A0A2T0B1C0</accession>
<dbReference type="SUPFAM" id="SSF55874">
    <property type="entry name" value="ATPase domain of HSP90 chaperone/DNA topoisomerase II/histidine kinase"/>
    <property type="match status" value="1"/>
</dbReference>
<dbReference type="RefSeq" id="WP_106064395.1">
    <property type="nucleotide sequence ID" value="NZ_PVXO01000064.1"/>
</dbReference>
<dbReference type="Gene3D" id="3.30.565.10">
    <property type="entry name" value="Histidine kinase-like ATPase, C-terminal domain"/>
    <property type="match status" value="1"/>
</dbReference>
<dbReference type="AlphaFoldDB" id="A0A2T0B1C0"/>
<dbReference type="PANTHER" id="PTHR40448:SF1">
    <property type="entry name" value="TWO-COMPONENT SENSOR HISTIDINE KINASE"/>
    <property type="match status" value="1"/>
</dbReference>
<keyword evidence="1" id="KW-0472">Membrane</keyword>
<evidence type="ECO:0000256" key="1">
    <source>
        <dbReference type="SAM" id="Phobius"/>
    </source>
</evidence>
<comment type="caution">
    <text evidence="3">The sequence shown here is derived from an EMBL/GenBank/DDBJ whole genome shotgun (WGS) entry which is preliminary data.</text>
</comment>
<reference evidence="3 4" key="1">
    <citation type="submission" date="2018-03" db="EMBL/GenBank/DDBJ databases">
        <title>Genome sequence of Clostridium liquoris DSM 100320.</title>
        <authorList>
            <person name="Poehlein A."/>
            <person name="Daniel R."/>
        </authorList>
    </citation>
    <scope>NUCLEOTIDE SEQUENCE [LARGE SCALE GENOMIC DNA]</scope>
    <source>
        <strain evidence="3 4">DSM 100320</strain>
    </source>
</reference>